<sequence length="157" mass="18378">MGYFHVVAFCFLTVFTFFLFIWVWIPKDKPEICSAALLSSSGLLSGYNMFYLCLPIIMLWVIKIPPTPLTDNLAEISFTKGVTSLHKTAVAQLPQNAQPQNVPYYTNQQYSNNQQNYPNQQYPTNQQYFGNPQYTINQHNYYPSQQYPHCQQRDQWE</sequence>
<proteinExistence type="predicted"/>
<dbReference type="Proteomes" id="UP000887580">
    <property type="component" value="Unplaced"/>
</dbReference>
<organism evidence="1 2">
    <name type="scientific">Panagrolaimus sp. PS1159</name>
    <dbReference type="NCBI Taxonomy" id="55785"/>
    <lineage>
        <taxon>Eukaryota</taxon>
        <taxon>Metazoa</taxon>
        <taxon>Ecdysozoa</taxon>
        <taxon>Nematoda</taxon>
        <taxon>Chromadorea</taxon>
        <taxon>Rhabditida</taxon>
        <taxon>Tylenchina</taxon>
        <taxon>Panagrolaimomorpha</taxon>
        <taxon>Panagrolaimoidea</taxon>
        <taxon>Panagrolaimidae</taxon>
        <taxon>Panagrolaimus</taxon>
    </lineage>
</organism>
<reference evidence="2" key="1">
    <citation type="submission" date="2022-11" db="UniProtKB">
        <authorList>
            <consortium name="WormBaseParasite"/>
        </authorList>
    </citation>
    <scope>IDENTIFICATION</scope>
</reference>
<dbReference type="WBParaSite" id="PS1159_v2.g32.t1">
    <property type="protein sequence ID" value="PS1159_v2.g32.t1"/>
    <property type="gene ID" value="PS1159_v2.g32"/>
</dbReference>
<evidence type="ECO:0000313" key="2">
    <source>
        <dbReference type="WBParaSite" id="PS1159_v2.g32.t1"/>
    </source>
</evidence>
<evidence type="ECO:0000313" key="1">
    <source>
        <dbReference type="Proteomes" id="UP000887580"/>
    </source>
</evidence>
<name>A0AC35GAM9_9BILA</name>
<accession>A0AC35GAM9</accession>
<protein>
    <submittedName>
        <fullName evidence="2">Uncharacterized protein</fullName>
    </submittedName>
</protein>